<accession>A0A1M8A2C5</accession>
<feature type="chain" id="PRO_5009930055" evidence="1">
    <location>
        <begin position="20"/>
        <end position="179"/>
    </location>
</feature>
<keyword evidence="3" id="KW-1185">Reference proteome</keyword>
<dbReference type="STRING" id="1230383.A0A1M8A2C5"/>
<name>A0A1M8A2C5_MALS4</name>
<evidence type="ECO:0000313" key="3">
    <source>
        <dbReference type="Proteomes" id="UP000186303"/>
    </source>
</evidence>
<organism evidence="2 3">
    <name type="scientific">Malassezia sympodialis (strain ATCC 42132)</name>
    <name type="common">Atopic eczema-associated yeast</name>
    <dbReference type="NCBI Taxonomy" id="1230383"/>
    <lineage>
        <taxon>Eukaryota</taxon>
        <taxon>Fungi</taxon>
        <taxon>Dikarya</taxon>
        <taxon>Basidiomycota</taxon>
        <taxon>Ustilaginomycotina</taxon>
        <taxon>Malasseziomycetes</taxon>
        <taxon>Malasseziales</taxon>
        <taxon>Malasseziaceae</taxon>
        <taxon>Malassezia</taxon>
    </lineage>
</organism>
<gene>
    <name evidence="2" type="ORF">MSYG_0889</name>
</gene>
<reference evidence="3" key="1">
    <citation type="journal article" date="2017" name="Nucleic Acids Res.">
        <title>Proteogenomics produces comprehensive and highly accurate protein-coding gene annotation in a complete genome assembly of Malassezia sympodialis.</title>
        <authorList>
            <person name="Zhu Y."/>
            <person name="Engstroem P.G."/>
            <person name="Tellgren-Roth C."/>
            <person name="Baudo C.D."/>
            <person name="Kennell J.C."/>
            <person name="Sun S."/>
            <person name="Billmyre R.B."/>
            <person name="Schroeder M.S."/>
            <person name="Andersson A."/>
            <person name="Holm T."/>
            <person name="Sigurgeirsson B."/>
            <person name="Wu G."/>
            <person name="Sankaranarayanan S.R."/>
            <person name="Siddharthan R."/>
            <person name="Sanyal K."/>
            <person name="Lundeberg J."/>
            <person name="Nystedt B."/>
            <person name="Boekhout T."/>
            <person name="Dawson T.L. Jr."/>
            <person name="Heitman J."/>
            <person name="Scheynius A."/>
            <person name="Lehtioe J."/>
        </authorList>
    </citation>
    <scope>NUCLEOTIDE SEQUENCE [LARGE SCALE GENOMIC DNA]</scope>
    <source>
        <strain evidence="3">ATCC 42132</strain>
    </source>
</reference>
<evidence type="ECO:0000313" key="2">
    <source>
        <dbReference type="EMBL" id="SHO76551.1"/>
    </source>
</evidence>
<dbReference type="OMA" id="KCCDNYD"/>
<proteinExistence type="predicted"/>
<dbReference type="AlphaFoldDB" id="A0A1M8A2C5"/>
<dbReference type="EMBL" id="LT671821">
    <property type="protein sequence ID" value="SHO76551.1"/>
    <property type="molecule type" value="Genomic_DNA"/>
</dbReference>
<dbReference type="OrthoDB" id="3044029at2759"/>
<keyword evidence="1" id="KW-0732">Signal</keyword>
<evidence type="ECO:0000256" key="1">
    <source>
        <dbReference type="SAM" id="SignalP"/>
    </source>
</evidence>
<dbReference type="VEuPathDB" id="FungiDB:MSYG_0889"/>
<protein>
    <submittedName>
        <fullName evidence="2">M. sympodialis allergen Mala s 8</fullName>
    </submittedName>
</protein>
<sequence>MVALKFAAVLSVVAAAVMAAPSSMDRRASPDNQVWVTSASDYCLILPRHRESIGDSESPGRMRSFCSKPYDSSQGQINPGFWKEVHFKKTKNYVQLTGCINPRVQSTLLSHDDGGQYDSNGNGGVGNPEGSVCLGYSSYVELVEPSDGKACIRCCVNDKYCDVGHDEDGCEAVIPGQYC</sequence>
<feature type="signal peptide" evidence="1">
    <location>
        <begin position="1"/>
        <end position="19"/>
    </location>
</feature>
<dbReference type="Proteomes" id="UP000186303">
    <property type="component" value="Chromosome 1"/>
</dbReference>